<dbReference type="PANTHER" id="PTHR36837">
    <property type="entry name" value="POLY(3-HYDROXYALKANOATE) POLYMERASE SUBUNIT PHAC"/>
    <property type="match status" value="1"/>
</dbReference>
<reference evidence="1 2" key="1">
    <citation type="submission" date="2018-06" db="EMBL/GenBank/DDBJ databases">
        <title>Comparative genomics of Bradyrhizobium nodulating Arachidis hypogaea.</title>
        <authorList>
            <person name="Li Y."/>
        </authorList>
    </citation>
    <scope>NUCLEOTIDE SEQUENCE [LARGE SCALE GENOMIC DNA]</scope>
    <source>
        <strain evidence="1 2">CCBAU 051107</strain>
    </source>
</reference>
<sequence>MSIDKVQIPGGPMSGLVASAVEYMIDAGQRSVLFLDIMRRRGDQYREHVAQTAPHVLQYSAELIMDGRKLDDPVNYALVRIIPPDNVEIDMNRRPFVVIDPRAGHGPGIGGFKADSEIGVAMKAGHPCYFIGFLPDPMPGQTIERIARAEAIFIEEVIERHPNADGKPCVIGNCQAGWALMILASLRPELFGPLIIAGAPLAYWAGVHGKYPMRYSGGLLGGSWLTALTSDLGAGRFDGAWLVQNFENQNPSNTLWTKQYNVYSKVDTEADRYLEFERWWGGHVNLNAEEIQFIVDELFVGNNLAAGNIVMSDGQKVDLRSIRSPIVVFCSKGDNITPPQQALDWILDCYADVDEIRAYGQTIVYTVHESIGHLGIFVSGGIAKKEHAEFSGNIDLIDVLPPGLYEATFEAKGKETASSELVVGQWVMRCEARTLDDIRAMGGNSPEDERRFATAKRVSEINLKAYQKFLQPWIKGMVTPKVAAWAHNMHPLRLQYELFSSRNPLMATVKSLAEKAEEERKPVAKDNPFLAFQEQMSKQIVHALDSWRDSQEALSEAIFLNVYGSPALQAAVGIDPTSVPSQRREMTAEHRAMLERRIAELKSRIGEGGLREAALRALLYVGSARGMVDERSIEALRRVRRDHAGARMTLPEFKMLVREQFFMLLLDRDAALAAIPKMLPDDVNLRRGAFEAVEKVLSASEDVTGERAKRLWQVAGLFGLDIGGPSETASNVAPFDPKAKAS</sequence>
<dbReference type="PANTHER" id="PTHR36837:SF2">
    <property type="entry name" value="POLY(3-HYDROXYALKANOATE) POLYMERASE SUBUNIT PHAC"/>
    <property type="match status" value="1"/>
</dbReference>
<proteinExistence type="predicted"/>
<dbReference type="AlphaFoldDB" id="A0AAE7NSQ6"/>
<dbReference type="RefSeq" id="WP_027559047.1">
    <property type="nucleotide sequence ID" value="NZ_AXAD01000002.1"/>
</dbReference>
<protein>
    <submittedName>
        <fullName evidence="1">DUF3141 domain-containing protein</fullName>
    </submittedName>
</protein>
<dbReference type="InterPro" id="IPR051321">
    <property type="entry name" value="PHA/PHB_synthase"/>
</dbReference>
<dbReference type="InterPro" id="IPR024501">
    <property type="entry name" value="DUF3141"/>
</dbReference>
<dbReference type="Pfam" id="PF11339">
    <property type="entry name" value="DUF3141"/>
    <property type="match status" value="1"/>
</dbReference>
<dbReference type="Gene3D" id="3.40.50.1820">
    <property type="entry name" value="alpha/beta hydrolase"/>
    <property type="match status" value="1"/>
</dbReference>
<evidence type="ECO:0000313" key="2">
    <source>
        <dbReference type="Proteomes" id="UP000594015"/>
    </source>
</evidence>
<name>A0AAE7NSQ6_9BRAD</name>
<dbReference type="SUPFAM" id="SSF53474">
    <property type="entry name" value="alpha/beta-Hydrolases"/>
    <property type="match status" value="1"/>
</dbReference>
<dbReference type="KEGG" id="barh:WN72_18305"/>
<accession>A0AAE7NSQ6</accession>
<dbReference type="Proteomes" id="UP000594015">
    <property type="component" value="Chromosome"/>
</dbReference>
<dbReference type="EMBL" id="CP030050">
    <property type="protein sequence ID" value="QOZ68044.1"/>
    <property type="molecule type" value="Genomic_DNA"/>
</dbReference>
<evidence type="ECO:0000313" key="1">
    <source>
        <dbReference type="EMBL" id="QOZ68044.1"/>
    </source>
</evidence>
<organism evidence="1 2">
    <name type="scientific">Bradyrhizobium arachidis</name>
    <dbReference type="NCBI Taxonomy" id="858423"/>
    <lineage>
        <taxon>Bacteria</taxon>
        <taxon>Pseudomonadati</taxon>
        <taxon>Pseudomonadota</taxon>
        <taxon>Alphaproteobacteria</taxon>
        <taxon>Hyphomicrobiales</taxon>
        <taxon>Nitrobacteraceae</taxon>
        <taxon>Bradyrhizobium</taxon>
    </lineage>
</organism>
<gene>
    <name evidence="1" type="ORF">WN72_18305</name>
</gene>
<dbReference type="InterPro" id="IPR029058">
    <property type="entry name" value="AB_hydrolase_fold"/>
</dbReference>